<keyword evidence="2" id="KW-1185">Reference proteome</keyword>
<protein>
    <submittedName>
        <fullName evidence="1">Uncharacterized protein</fullName>
    </submittedName>
</protein>
<evidence type="ECO:0000313" key="1">
    <source>
        <dbReference type="EMBL" id="MCU6800791.1"/>
    </source>
</evidence>
<comment type="caution">
    <text evidence="1">The sequence shown here is derived from an EMBL/GenBank/DDBJ whole genome shotgun (WGS) entry which is preliminary data.</text>
</comment>
<sequence>MMEKEILYMPVGRVRRRRRTWHRTMRDLVRMLMAGGELIVTGILAGAGFGIGLAAVTVLL</sequence>
<dbReference type="RefSeq" id="WP_158359546.1">
    <property type="nucleotide sequence ID" value="NZ_JAOQJF010000029.1"/>
</dbReference>
<evidence type="ECO:0000313" key="2">
    <source>
        <dbReference type="Proteomes" id="UP001652395"/>
    </source>
</evidence>
<accession>A0ABT2V1N3</accession>
<dbReference type="EMBL" id="JAOQJF010000029">
    <property type="protein sequence ID" value="MCU6800791.1"/>
    <property type="molecule type" value="Genomic_DNA"/>
</dbReference>
<proteinExistence type="predicted"/>
<name>A0ABT2V1N3_9FIRM</name>
<dbReference type="Proteomes" id="UP001652395">
    <property type="component" value="Unassembled WGS sequence"/>
</dbReference>
<reference evidence="1 2" key="1">
    <citation type="journal article" date="2021" name="ISME Commun">
        <title>Automated analysis of genomic sequences facilitates high-throughput and comprehensive description of bacteria.</title>
        <authorList>
            <person name="Hitch T.C.A."/>
        </authorList>
    </citation>
    <scope>NUCLEOTIDE SEQUENCE [LARGE SCALE GENOMIC DNA]</scope>
    <source>
        <strain evidence="2">f_CCE</strain>
    </source>
</reference>
<organism evidence="1 2">
    <name type="scientific">Alitiscatomonas aceti</name>
    <dbReference type="NCBI Taxonomy" id="2981724"/>
    <lineage>
        <taxon>Bacteria</taxon>
        <taxon>Bacillati</taxon>
        <taxon>Bacillota</taxon>
        <taxon>Clostridia</taxon>
        <taxon>Lachnospirales</taxon>
        <taxon>Lachnospiraceae</taxon>
        <taxon>Alitiscatomonas</taxon>
    </lineage>
</organism>
<gene>
    <name evidence="1" type="ORF">OCV69_12765</name>
</gene>